<keyword evidence="7" id="KW-0998">Cell outer membrane</keyword>
<evidence type="ECO:0000256" key="3">
    <source>
        <dbReference type="ARBA" id="ARBA00022448"/>
    </source>
</evidence>
<feature type="coiled-coil region" evidence="8">
    <location>
        <begin position="407"/>
        <end position="441"/>
    </location>
</feature>
<organism evidence="9 10">
    <name type="scientific">Methylomonas koyamae</name>
    <dbReference type="NCBI Taxonomy" id="702114"/>
    <lineage>
        <taxon>Bacteria</taxon>
        <taxon>Pseudomonadati</taxon>
        <taxon>Pseudomonadota</taxon>
        <taxon>Gammaproteobacteria</taxon>
        <taxon>Methylococcales</taxon>
        <taxon>Methylococcaceae</taxon>
        <taxon>Methylomonas</taxon>
    </lineage>
</organism>
<evidence type="ECO:0000313" key="9">
    <source>
        <dbReference type="EMBL" id="OAI15227.1"/>
    </source>
</evidence>
<dbReference type="GO" id="GO:0015288">
    <property type="term" value="F:porin activity"/>
    <property type="evidence" value="ECO:0007669"/>
    <property type="project" value="TreeGrafter"/>
</dbReference>
<dbReference type="SUPFAM" id="SSF56954">
    <property type="entry name" value="Outer membrane efflux proteins (OEP)"/>
    <property type="match status" value="1"/>
</dbReference>
<dbReference type="PANTHER" id="PTHR30026:SF20">
    <property type="entry name" value="OUTER MEMBRANE PROTEIN TOLC"/>
    <property type="match status" value="1"/>
</dbReference>
<dbReference type="InterPro" id="IPR003423">
    <property type="entry name" value="OMP_efflux"/>
</dbReference>
<dbReference type="GO" id="GO:1990281">
    <property type="term" value="C:efflux pump complex"/>
    <property type="evidence" value="ECO:0007669"/>
    <property type="project" value="TreeGrafter"/>
</dbReference>
<keyword evidence="8" id="KW-0175">Coiled coil</keyword>
<evidence type="ECO:0000256" key="4">
    <source>
        <dbReference type="ARBA" id="ARBA00022452"/>
    </source>
</evidence>
<proteinExistence type="inferred from homology"/>
<evidence type="ECO:0000313" key="10">
    <source>
        <dbReference type="Proteomes" id="UP000077628"/>
    </source>
</evidence>
<dbReference type="AlphaFoldDB" id="A0A177NB51"/>
<name>A0A177NB51_9GAMM</name>
<reference evidence="10" key="1">
    <citation type="submission" date="2016-03" db="EMBL/GenBank/DDBJ databases">
        <authorList>
            <person name="Heylen K."/>
            <person name="De Vos P."/>
            <person name="Vekeman B."/>
        </authorList>
    </citation>
    <scope>NUCLEOTIDE SEQUENCE [LARGE SCALE GENOMIC DNA]</scope>
    <source>
        <strain evidence="10">R-45383</strain>
    </source>
</reference>
<evidence type="ECO:0008006" key="11">
    <source>
        <dbReference type="Google" id="ProtNLM"/>
    </source>
</evidence>
<comment type="subcellular location">
    <subcellularLocation>
        <location evidence="1">Cell outer membrane</location>
    </subcellularLocation>
</comment>
<comment type="similarity">
    <text evidence="2">Belongs to the outer membrane factor (OMF) (TC 1.B.17) family.</text>
</comment>
<evidence type="ECO:0000256" key="7">
    <source>
        <dbReference type="ARBA" id="ARBA00023237"/>
    </source>
</evidence>
<keyword evidence="3" id="KW-0813">Transport</keyword>
<dbReference type="Pfam" id="PF02321">
    <property type="entry name" value="OEP"/>
    <property type="match status" value="2"/>
</dbReference>
<dbReference type="STRING" id="702114.A1355_10830"/>
<dbReference type="Gene3D" id="1.20.1600.10">
    <property type="entry name" value="Outer membrane efflux proteins (OEP)"/>
    <property type="match status" value="1"/>
</dbReference>
<dbReference type="PANTHER" id="PTHR30026">
    <property type="entry name" value="OUTER MEMBRANE PROTEIN TOLC"/>
    <property type="match status" value="1"/>
</dbReference>
<keyword evidence="4" id="KW-1134">Transmembrane beta strand</keyword>
<dbReference type="EMBL" id="LUUK01000194">
    <property type="protein sequence ID" value="OAI15227.1"/>
    <property type="molecule type" value="Genomic_DNA"/>
</dbReference>
<evidence type="ECO:0000256" key="8">
    <source>
        <dbReference type="SAM" id="Coils"/>
    </source>
</evidence>
<comment type="caution">
    <text evidence="9">The sequence shown here is derived from an EMBL/GenBank/DDBJ whole genome shotgun (WGS) entry which is preliminary data.</text>
</comment>
<evidence type="ECO:0000256" key="2">
    <source>
        <dbReference type="ARBA" id="ARBA00007613"/>
    </source>
</evidence>
<keyword evidence="10" id="KW-1185">Reference proteome</keyword>
<keyword evidence="6" id="KW-0472">Membrane</keyword>
<gene>
    <name evidence="9" type="ORF">A1355_10830</name>
</gene>
<dbReference type="Proteomes" id="UP000077628">
    <property type="component" value="Unassembled WGS sequence"/>
</dbReference>
<dbReference type="InterPro" id="IPR051906">
    <property type="entry name" value="TolC-like"/>
</dbReference>
<sequence length="500" mass="56311">MNRKSAKMSVEASNGAEIGDRRLDKTGARSRDWIRAWLIGAAMTCAGMPSAQAWPYGDDAEADSGEVAAPAFCEGIPRQSVGRLSLPGAIKMALCHNPSVVKARRDVRSARLNYDAEDAKYASEVEFTVNESYQFGDTSQIENVVNVDPANPTSIRSNSERTYMSLRWTAPWWYKSEFKYEAAKSRLGIQLAEARLNRTEQDVMFSVYKAYLAALVQKHKLDIETRKLEAISDQSKTQQRNFELGRASEVGVVIEEGNLLNQQLTAGDTREAMDTKMNELLGWLDIKNATGVELDDYPLEPGKSDVHAYDIDRALQFQTQEVNIQIVQQAVEIDKHEDVWKPTVSTWAGYSPYIKSVGTSQSREINDLVTVGVEVQVELPNFEARDAAVKVASHDKTMLDEQLRGAIDDTRSQSRQFQNKLTKLTEQIELLDKLRKVQERRLEAGRKSVELGTMNPMEYRNLESNLDATQTQRLDKLFDYLVAEAELKHLHGIDVLANIR</sequence>
<accession>A0A177NB51</accession>
<evidence type="ECO:0000256" key="5">
    <source>
        <dbReference type="ARBA" id="ARBA00022692"/>
    </source>
</evidence>
<dbReference type="GO" id="GO:0009279">
    <property type="term" value="C:cell outer membrane"/>
    <property type="evidence" value="ECO:0007669"/>
    <property type="project" value="UniProtKB-SubCell"/>
</dbReference>
<dbReference type="GO" id="GO:0015562">
    <property type="term" value="F:efflux transmembrane transporter activity"/>
    <property type="evidence" value="ECO:0007669"/>
    <property type="project" value="InterPro"/>
</dbReference>
<keyword evidence="5" id="KW-0812">Transmembrane</keyword>
<evidence type="ECO:0000256" key="1">
    <source>
        <dbReference type="ARBA" id="ARBA00004442"/>
    </source>
</evidence>
<evidence type="ECO:0000256" key="6">
    <source>
        <dbReference type="ARBA" id="ARBA00023136"/>
    </source>
</evidence>
<protein>
    <recommendedName>
        <fullName evidence="11">Transporter</fullName>
    </recommendedName>
</protein>